<accession>A0A426Y4D2</accession>
<evidence type="ECO:0000313" key="1">
    <source>
        <dbReference type="EMBL" id="RRT46391.1"/>
    </source>
</evidence>
<organism evidence="1 2">
    <name type="scientific">Ensete ventricosum</name>
    <name type="common">Abyssinian banana</name>
    <name type="synonym">Musa ensete</name>
    <dbReference type="NCBI Taxonomy" id="4639"/>
    <lineage>
        <taxon>Eukaryota</taxon>
        <taxon>Viridiplantae</taxon>
        <taxon>Streptophyta</taxon>
        <taxon>Embryophyta</taxon>
        <taxon>Tracheophyta</taxon>
        <taxon>Spermatophyta</taxon>
        <taxon>Magnoliopsida</taxon>
        <taxon>Liliopsida</taxon>
        <taxon>Zingiberales</taxon>
        <taxon>Musaceae</taxon>
        <taxon>Ensete</taxon>
    </lineage>
</organism>
<dbReference type="AlphaFoldDB" id="A0A426Y4D2"/>
<dbReference type="EMBL" id="AMZH03015230">
    <property type="protein sequence ID" value="RRT46391.1"/>
    <property type="molecule type" value="Genomic_DNA"/>
</dbReference>
<evidence type="ECO:0000313" key="2">
    <source>
        <dbReference type="Proteomes" id="UP000287651"/>
    </source>
</evidence>
<reference evidence="1 2" key="1">
    <citation type="journal article" date="2014" name="Agronomy (Basel)">
        <title>A Draft Genome Sequence for Ensete ventricosum, the Drought-Tolerant Tree Against Hunger.</title>
        <authorList>
            <person name="Harrison J."/>
            <person name="Moore K.A."/>
            <person name="Paszkiewicz K."/>
            <person name="Jones T."/>
            <person name="Grant M."/>
            <person name="Ambacheew D."/>
            <person name="Muzemil S."/>
            <person name="Studholme D.J."/>
        </authorList>
    </citation>
    <scope>NUCLEOTIDE SEQUENCE [LARGE SCALE GENOMIC DNA]</scope>
</reference>
<dbReference type="Proteomes" id="UP000287651">
    <property type="component" value="Unassembled WGS sequence"/>
</dbReference>
<gene>
    <name evidence="1" type="ORF">B296_00042095</name>
</gene>
<comment type="caution">
    <text evidence="1">The sequence shown here is derived from an EMBL/GenBank/DDBJ whole genome shotgun (WGS) entry which is preliminary data.</text>
</comment>
<protein>
    <submittedName>
        <fullName evidence="1">Uncharacterized protein</fullName>
    </submittedName>
</protein>
<name>A0A426Y4D2_ENSVE</name>
<proteinExistence type="predicted"/>
<sequence length="227" mass="24918">MIGLRLLGADAGSEGTSMAGRVGPTTAAEEVVALRMKTLMTPKEYIRSCRWTAKGYHRGRRVDEAEVGLAGAVAQGMILVGVDKFQRRLEKSWPDPHTYGFDTDLDLMSMNLKEGDRCVVNCGEVITAECDNQQRKTTVEEDAGEEMAAAARAIGSDITIGDGDAAVAEAIVALKISWPEIWQHSRPSTVRNTPLSPRVGFHRYTAREDGRLLDLKGLPLIKERNRH</sequence>